<protein>
    <submittedName>
        <fullName evidence="2">Uncharacterized protein</fullName>
    </submittedName>
</protein>
<evidence type="ECO:0000313" key="3">
    <source>
        <dbReference type="Proteomes" id="UP000308730"/>
    </source>
</evidence>
<evidence type="ECO:0000256" key="1">
    <source>
        <dbReference type="SAM" id="Phobius"/>
    </source>
</evidence>
<keyword evidence="3" id="KW-1185">Reference proteome</keyword>
<gene>
    <name evidence="2" type="ORF">EUX98_g7842</name>
</gene>
<keyword evidence="1" id="KW-0472">Membrane</keyword>
<reference evidence="2 3" key="1">
    <citation type="submission" date="2019-02" db="EMBL/GenBank/DDBJ databases">
        <title>Genome sequencing of the rare red list fungi Antrodiella citrinella (Flaviporus citrinellus).</title>
        <authorList>
            <person name="Buettner E."/>
            <person name="Kellner H."/>
        </authorList>
    </citation>
    <scope>NUCLEOTIDE SEQUENCE [LARGE SCALE GENOMIC DNA]</scope>
    <source>
        <strain evidence="2 3">DSM 108506</strain>
    </source>
</reference>
<evidence type="ECO:0000313" key="2">
    <source>
        <dbReference type="EMBL" id="THH26346.1"/>
    </source>
</evidence>
<dbReference type="AlphaFoldDB" id="A0A4S4MKI2"/>
<dbReference type="Proteomes" id="UP000308730">
    <property type="component" value="Unassembled WGS sequence"/>
</dbReference>
<comment type="caution">
    <text evidence="2">The sequence shown here is derived from an EMBL/GenBank/DDBJ whole genome shotgun (WGS) entry which is preliminary data.</text>
</comment>
<feature type="transmembrane region" description="Helical" evidence="1">
    <location>
        <begin position="157"/>
        <end position="183"/>
    </location>
</feature>
<accession>A0A4S4MKI2</accession>
<organism evidence="2 3">
    <name type="scientific">Antrodiella citrinella</name>
    <dbReference type="NCBI Taxonomy" id="2447956"/>
    <lineage>
        <taxon>Eukaryota</taxon>
        <taxon>Fungi</taxon>
        <taxon>Dikarya</taxon>
        <taxon>Basidiomycota</taxon>
        <taxon>Agaricomycotina</taxon>
        <taxon>Agaricomycetes</taxon>
        <taxon>Polyporales</taxon>
        <taxon>Steccherinaceae</taxon>
        <taxon>Antrodiella</taxon>
    </lineage>
</organism>
<name>A0A4S4MKI2_9APHY</name>
<proteinExistence type="predicted"/>
<keyword evidence="1" id="KW-1133">Transmembrane helix</keyword>
<sequence length="184" mass="21484">MDTDAHISELIRFSGGHTRDIYFSLTDSNGTDPGGLAEVFLAEVLPGRFFLFVRSLDTGAIWYQGYVKPDWWFRREQGDNAISWGAVHTAIRRPVLSFYDKDDTEHFLHVIQDALTQVETSRALARRHITAFRHYRTDYQPPFRIRLLRYILPKLRLVVWVIGVFDTIVVLTILLHPFALYFVR</sequence>
<dbReference type="EMBL" id="SGPM01000361">
    <property type="protein sequence ID" value="THH26346.1"/>
    <property type="molecule type" value="Genomic_DNA"/>
</dbReference>
<keyword evidence="1" id="KW-0812">Transmembrane</keyword>